<evidence type="ECO:0000313" key="3">
    <source>
        <dbReference type="EMBL" id="WUQ83848.1"/>
    </source>
</evidence>
<dbReference type="Pfam" id="PF00857">
    <property type="entry name" value="Isochorismatase"/>
    <property type="match status" value="1"/>
</dbReference>
<gene>
    <name evidence="3" type="ORF">OHA16_13235</name>
</gene>
<dbReference type="SUPFAM" id="SSF52499">
    <property type="entry name" value="Isochorismatase-like hydrolases"/>
    <property type="match status" value="1"/>
</dbReference>
<reference evidence="3" key="1">
    <citation type="submission" date="2022-10" db="EMBL/GenBank/DDBJ databases">
        <title>The complete genomes of actinobacterial strains from the NBC collection.</title>
        <authorList>
            <person name="Joergensen T.S."/>
            <person name="Alvarez Arevalo M."/>
            <person name="Sterndorff E.B."/>
            <person name="Faurdal D."/>
            <person name="Vuksanovic O."/>
            <person name="Mourched A.-S."/>
            <person name="Charusanti P."/>
            <person name="Shaw S."/>
            <person name="Blin K."/>
            <person name="Weber T."/>
        </authorList>
    </citation>
    <scope>NUCLEOTIDE SEQUENCE</scope>
    <source>
        <strain evidence="3">NBC_00222</strain>
    </source>
</reference>
<evidence type="ECO:0000259" key="2">
    <source>
        <dbReference type="Pfam" id="PF00857"/>
    </source>
</evidence>
<evidence type="ECO:0000313" key="4">
    <source>
        <dbReference type="Proteomes" id="UP001432222"/>
    </source>
</evidence>
<protein>
    <submittedName>
        <fullName evidence="3">Cysteine hydrolase</fullName>
    </submittedName>
</protein>
<proteinExistence type="predicted"/>
<accession>A0ABZ1TY07</accession>
<sequence length="207" mass="21903">MTNTSAFDAPLTIDTDAVLVVIDVQKGFEDTAFWGGRDNPEAEQRIGELIDVWQATGRPIVVVQHASTTGPLEPGTPGYELKDFVAAVEPALHITKTVNSAFYGTPDLHAWLQERGARQVVVTGIITNVCNETTARMAGNLGYDTVFPIDAMHAFDMTGPDGVTLPAAELARATATVLHAMRFAKVVPTAAVATAAKTGAPAVVSWS</sequence>
<dbReference type="EMBL" id="CP108110">
    <property type="protein sequence ID" value="WUQ83848.1"/>
    <property type="molecule type" value="Genomic_DNA"/>
</dbReference>
<dbReference type="PANTHER" id="PTHR43540:SF1">
    <property type="entry name" value="ISOCHORISMATASE HYDROLASE"/>
    <property type="match status" value="1"/>
</dbReference>
<dbReference type="PANTHER" id="PTHR43540">
    <property type="entry name" value="PEROXYUREIDOACRYLATE/UREIDOACRYLATE AMIDOHYDROLASE-RELATED"/>
    <property type="match status" value="1"/>
</dbReference>
<keyword evidence="4" id="KW-1185">Reference proteome</keyword>
<dbReference type="CDD" id="cd01014">
    <property type="entry name" value="nicotinamidase_related"/>
    <property type="match status" value="1"/>
</dbReference>
<dbReference type="InterPro" id="IPR036380">
    <property type="entry name" value="Isochorismatase-like_sf"/>
</dbReference>
<feature type="domain" description="Isochorismatase-like" evidence="2">
    <location>
        <begin position="18"/>
        <end position="158"/>
    </location>
</feature>
<dbReference type="Proteomes" id="UP001432222">
    <property type="component" value="Chromosome"/>
</dbReference>
<dbReference type="RefSeq" id="WP_328954785.1">
    <property type="nucleotide sequence ID" value="NZ_CP108110.1"/>
</dbReference>
<organism evidence="3 4">
    <name type="scientific">Kitasatospora purpeofusca</name>
    <dbReference type="NCBI Taxonomy" id="67352"/>
    <lineage>
        <taxon>Bacteria</taxon>
        <taxon>Bacillati</taxon>
        <taxon>Actinomycetota</taxon>
        <taxon>Actinomycetes</taxon>
        <taxon>Kitasatosporales</taxon>
        <taxon>Streptomycetaceae</taxon>
        <taxon>Kitasatospora</taxon>
    </lineage>
</organism>
<dbReference type="Gene3D" id="3.40.50.850">
    <property type="entry name" value="Isochorismatase-like"/>
    <property type="match status" value="1"/>
</dbReference>
<keyword evidence="1 3" id="KW-0378">Hydrolase</keyword>
<dbReference type="GO" id="GO:0016787">
    <property type="term" value="F:hydrolase activity"/>
    <property type="evidence" value="ECO:0007669"/>
    <property type="project" value="UniProtKB-KW"/>
</dbReference>
<evidence type="ECO:0000256" key="1">
    <source>
        <dbReference type="ARBA" id="ARBA00022801"/>
    </source>
</evidence>
<name>A0ABZ1TY07_9ACTN</name>
<dbReference type="InterPro" id="IPR000868">
    <property type="entry name" value="Isochorismatase-like_dom"/>
</dbReference>
<dbReference type="InterPro" id="IPR050272">
    <property type="entry name" value="Isochorismatase-like_hydrls"/>
</dbReference>